<name>A0A2V1GVF7_9GAMM</name>
<dbReference type="InterPro" id="IPR025491">
    <property type="entry name" value="DUF4382"/>
</dbReference>
<evidence type="ECO:0000313" key="2">
    <source>
        <dbReference type="EMBL" id="PVZ64329.1"/>
    </source>
</evidence>
<keyword evidence="3" id="KW-1185">Reference proteome</keyword>
<organism evidence="2 3">
    <name type="scientific">Pelagibaculum spongiae</name>
    <dbReference type="NCBI Taxonomy" id="2080658"/>
    <lineage>
        <taxon>Bacteria</taxon>
        <taxon>Pseudomonadati</taxon>
        <taxon>Pseudomonadota</taxon>
        <taxon>Gammaproteobacteria</taxon>
        <taxon>Oceanospirillales</taxon>
        <taxon>Pelagibaculum</taxon>
    </lineage>
</organism>
<comment type="caution">
    <text evidence="2">The sequence shown here is derived from an EMBL/GenBank/DDBJ whole genome shotgun (WGS) entry which is preliminary data.</text>
</comment>
<protein>
    <recommendedName>
        <fullName evidence="1">DUF4382 domain-containing protein</fullName>
    </recommendedName>
</protein>
<dbReference type="PROSITE" id="PS51257">
    <property type="entry name" value="PROKAR_LIPOPROTEIN"/>
    <property type="match status" value="1"/>
</dbReference>
<accession>A0A2V1GVF7</accession>
<dbReference type="Proteomes" id="UP000244906">
    <property type="component" value="Unassembled WGS sequence"/>
</dbReference>
<dbReference type="OrthoDB" id="7062064at2"/>
<evidence type="ECO:0000313" key="3">
    <source>
        <dbReference type="Proteomes" id="UP000244906"/>
    </source>
</evidence>
<gene>
    <name evidence="2" type="ORF">DC094_19895</name>
</gene>
<feature type="domain" description="DUF4382" evidence="1">
    <location>
        <begin position="38"/>
        <end position="176"/>
    </location>
</feature>
<dbReference type="AlphaFoldDB" id="A0A2V1GVF7"/>
<proteinExistence type="predicted"/>
<dbReference type="Pfam" id="PF14321">
    <property type="entry name" value="DUF4382"/>
    <property type="match status" value="1"/>
</dbReference>
<sequence length="194" mass="21106">MSERHNEIFDFFTLISALLLSACGGISESPSESERAFISIGLTDSPVLDASNVNIHIVAIELLADDAPLDVDGENFVWQRININRKIDVLALRGGNRTMLINNYAVTPKSYSNSRLILDPSKSDITINGGTHPLDIPLNVGSSPRIAFDYNLDTSDRLDVTFDFNLRASIAGNPQDGLCFDQLSALPICSPLAL</sequence>
<dbReference type="EMBL" id="QDDL01000013">
    <property type="protein sequence ID" value="PVZ64329.1"/>
    <property type="molecule type" value="Genomic_DNA"/>
</dbReference>
<evidence type="ECO:0000259" key="1">
    <source>
        <dbReference type="Pfam" id="PF14321"/>
    </source>
</evidence>
<reference evidence="2 3" key="1">
    <citation type="submission" date="2018-04" db="EMBL/GenBank/DDBJ databases">
        <title>Thalassorhabdus spongiae gen. nov., sp. nov., isolated from a marine sponge in South-West Iceland.</title>
        <authorList>
            <person name="Knobloch S."/>
            <person name="Daussin A."/>
            <person name="Johannsson R."/>
            <person name="Marteinsson V.T."/>
        </authorList>
    </citation>
    <scope>NUCLEOTIDE SEQUENCE [LARGE SCALE GENOMIC DNA]</scope>
    <source>
        <strain evidence="2 3">Hp12</strain>
    </source>
</reference>